<dbReference type="PROSITE" id="PS51480">
    <property type="entry name" value="DHAL"/>
    <property type="match status" value="1"/>
</dbReference>
<keyword evidence="3 7" id="KW-0418">Kinase</keyword>
<evidence type="ECO:0000256" key="2">
    <source>
        <dbReference type="ARBA" id="ARBA00022741"/>
    </source>
</evidence>
<keyword evidence="8" id="KW-1185">Reference proteome</keyword>
<dbReference type="AlphaFoldDB" id="A0A1H6J5A4"/>
<dbReference type="Gene3D" id="3.40.50.10440">
    <property type="entry name" value="Dihydroxyacetone kinase, domain 1"/>
    <property type="match status" value="1"/>
</dbReference>
<feature type="domain" description="DhaK" evidence="6">
    <location>
        <begin position="7"/>
        <end position="331"/>
    </location>
</feature>
<dbReference type="SMART" id="SM01120">
    <property type="entry name" value="Dak2"/>
    <property type="match status" value="1"/>
</dbReference>
<dbReference type="Pfam" id="PF02733">
    <property type="entry name" value="Dak1"/>
    <property type="match status" value="1"/>
</dbReference>
<dbReference type="SUPFAM" id="SSF101473">
    <property type="entry name" value="DhaL-like"/>
    <property type="match status" value="1"/>
</dbReference>
<dbReference type="GO" id="GO:0006796">
    <property type="term" value="P:phosphate-containing compound metabolic process"/>
    <property type="evidence" value="ECO:0007669"/>
    <property type="project" value="UniProtKB-ARBA"/>
</dbReference>
<evidence type="ECO:0000259" key="6">
    <source>
        <dbReference type="PROSITE" id="PS51481"/>
    </source>
</evidence>
<sequence length="571" mass="59017">MTYLLNSPDNFADEAVRGLVASHPELLVEVPGGVARSTQTPEGQPALVIGGGSGHYPAFAGWVGPGMGHGAPCGNIFSSPSASEVYSVVRNAENGGGVILGFGNYAGDVLHFGLAAEKLRHEGIDVRIVTVSDDIASNSPENHRDRRGVAGDLPVFKIAGAAIEAGADLDEAERVAWKANDATRSFGLAFEGCTLPGADEPLFHVEKGRMGEGLGIHGEPGVRDSPLGSASEVADLLFDAVTAEEPVRGENGYEGRVAVILNGLGTVKYEELFVVYARIAERLEEKGFTAVRPEVGEFVTSLDMAGLSLTFVFLDEELETLWTAPVETPAYRRGAMPAANRIPRADIWNAGEAEIPQSSEDSRECARAITAVLETFQRVCAESEAELGRLDAVAGDGDHGQGMAFGSRGAAQAAAKAVERNAGARTTLLLAGQAWADAAGGTSGALWGAALTSAGGVFTDTDGATDEVIVDAVCAGIDAVLRLGGAQPGDKTMVDAAVPFRAALREAFDMDAGAAITTAAPAAREAADKTADIAARLGRARVLGEKSVGTPDPGALSFALLMAALGEHLTR</sequence>
<dbReference type="FunFam" id="3.40.50.10440:FF:000003">
    <property type="entry name" value="Homodimeric dihydroxyacetone kinase"/>
    <property type="match status" value="1"/>
</dbReference>
<evidence type="ECO:0000313" key="7">
    <source>
        <dbReference type="EMBL" id="SEH54015.1"/>
    </source>
</evidence>
<gene>
    <name evidence="7" type="ORF">SAMN04489835_1181</name>
</gene>
<dbReference type="PANTHER" id="PTHR28629">
    <property type="entry name" value="TRIOKINASE/FMN CYCLASE"/>
    <property type="match status" value="1"/>
</dbReference>
<dbReference type="GO" id="GO:0005829">
    <property type="term" value="C:cytosol"/>
    <property type="evidence" value="ECO:0007669"/>
    <property type="project" value="TreeGrafter"/>
</dbReference>
<proteinExistence type="predicted"/>
<evidence type="ECO:0000259" key="5">
    <source>
        <dbReference type="PROSITE" id="PS51480"/>
    </source>
</evidence>
<dbReference type="RefSeq" id="WP_083406389.1">
    <property type="nucleotide sequence ID" value="NZ_LT629971.1"/>
</dbReference>
<dbReference type="InterPro" id="IPR004006">
    <property type="entry name" value="DhaK_dom"/>
</dbReference>
<reference evidence="8" key="1">
    <citation type="submission" date="2016-10" db="EMBL/GenBank/DDBJ databases">
        <authorList>
            <person name="Varghese N."/>
            <person name="Submissions S."/>
        </authorList>
    </citation>
    <scope>NUCLEOTIDE SEQUENCE [LARGE SCALE GENOMIC DNA]</scope>
    <source>
        <strain evidence="8">DSM 45405</strain>
    </source>
</reference>
<evidence type="ECO:0000256" key="1">
    <source>
        <dbReference type="ARBA" id="ARBA00022679"/>
    </source>
</evidence>
<dbReference type="SUPFAM" id="SSF82549">
    <property type="entry name" value="DAK1/DegV-like"/>
    <property type="match status" value="1"/>
</dbReference>
<dbReference type="GO" id="GO:0019563">
    <property type="term" value="P:glycerol catabolic process"/>
    <property type="evidence" value="ECO:0007669"/>
    <property type="project" value="TreeGrafter"/>
</dbReference>
<protein>
    <submittedName>
        <fullName evidence="7">Homodimeric dihydroxyacetone kinase</fullName>
    </submittedName>
</protein>
<feature type="domain" description="DhaL" evidence="5">
    <location>
        <begin position="367"/>
        <end position="567"/>
    </location>
</feature>
<accession>A0A1H6J5A4</accession>
<dbReference type="InterPro" id="IPR004007">
    <property type="entry name" value="DhaL_dom"/>
</dbReference>
<dbReference type="PROSITE" id="PS51481">
    <property type="entry name" value="DHAK"/>
    <property type="match status" value="1"/>
</dbReference>
<keyword evidence="2" id="KW-0547">Nucleotide-binding</keyword>
<dbReference type="EMBL" id="LT629971">
    <property type="protein sequence ID" value="SEH54015.1"/>
    <property type="molecule type" value="Genomic_DNA"/>
</dbReference>
<keyword evidence="1" id="KW-0808">Transferase</keyword>
<dbReference type="OrthoDB" id="9806345at2"/>
<evidence type="ECO:0000313" key="8">
    <source>
        <dbReference type="Proteomes" id="UP000182915"/>
    </source>
</evidence>
<organism evidence="7 8">
    <name type="scientific">Mycolicibacterium rutilum</name>
    <name type="common">Mycobacterium rutilum</name>
    <dbReference type="NCBI Taxonomy" id="370526"/>
    <lineage>
        <taxon>Bacteria</taxon>
        <taxon>Bacillati</taxon>
        <taxon>Actinomycetota</taxon>
        <taxon>Actinomycetes</taxon>
        <taxon>Mycobacteriales</taxon>
        <taxon>Mycobacteriaceae</taxon>
        <taxon>Mycolicibacterium</taxon>
    </lineage>
</organism>
<dbReference type="PANTHER" id="PTHR28629:SF4">
    <property type="entry name" value="TRIOKINASE_FMN CYCLASE"/>
    <property type="match status" value="1"/>
</dbReference>
<dbReference type="Gene3D" id="3.30.1180.20">
    <property type="entry name" value="Dihydroxyacetone kinase, domain 2"/>
    <property type="match status" value="1"/>
</dbReference>
<keyword evidence="4" id="KW-0067">ATP-binding</keyword>
<dbReference type="Pfam" id="PF02734">
    <property type="entry name" value="Dak2"/>
    <property type="match status" value="1"/>
</dbReference>
<evidence type="ECO:0000256" key="3">
    <source>
        <dbReference type="ARBA" id="ARBA00022777"/>
    </source>
</evidence>
<dbReference type="STRING" id="370526.SAMN04489835_1181"/>
<evidence type="ECO:0000256" key="4">
    <source>
        <dbReference type="ARBA" id="ARBA00022840"/>
    </source>
</evidence>
<dbReference type="InterPro" id="IPR036117">
    <property type="entry name" value="DhaL_dom_sf"/>
</dbReference>
<dbReference type="Gene3D" id="1.25.40.340">
    <property type="match status" value="1"/>
</dbReference>
<dbReference type="NCBIfam" id="NF011049">
    <property type="entry name" value="PRK14479.1"/>
    <property type="match status" value="1"/>
</dbReference>
<dbReference type="FunFam" id="1.25.40.340:FF:000002">
    <property type="entry name" value="Dihydroxyacetone kinase, L subunit"/>
    <property type="match status" value="1"/>
</dbReference>
<dbReference type="InterPro" id="IPR050861">
    <property type="entry name" value="Dihydroxyacetone_Kinase"/>
</dbReference>
<dbReference type="Proteomes" id="UP000182915">
    <property type="component" value="Chromosome I"/>
</dbReference>
<dbReference type="GO" id="GO:0005524">
    <property type="term" value="F:ATP binding"/>
    <property type="evidence" value="ECO:0007669"/>
    <property type="project" value="UniProtKB-KW"/>
</dbReference>
<dbReference type="GO" id="GO:0004371">
    <property type="term" value="F:glycerone kinase activity"/>
    <property type="evidence" value="ECO:0007669"/>
    <property type="project" value="InterPro"/>
</dbReference>
<name>A0A1H6J5A4_MYCRU</name>